<dbReference type="EMBL" id="CM056812">
    <property type="protein sequence ID" value="KAJ8618931.1"/>
    <property type="molecule type" value="Genomic_DNA"/>
</dbReference>
<evidence type="ECO:0000313" key="2">
    <source>
        <dbReference type="Proteomes" id="UP001234297"/>
    </source>
</evidence>
<organism evidence="1 2">
    <name type="scientific">Persea americana</name>
    <name type="common">Avocado</name>
    <dbReference type="NCBI Taxonomy" id="3435"/>
    <lineage>
        <taxon>Eukaryota</taxon>
        <taxon>Viridiplantae</taxon>
        <taxon>Streptophyta</taxon>
        <taxon>Embryophyta</taxon>
        <taxon>Tracheophyta</taxon>
        <taxon>Spermatophyta</taxon>
        <taxon>Magnoliopsida</taxon>
        <taxon>Magnoliidae</taxon>
        <taxon>Laurales</taxon>
        <taxon>Lauraceae</taxon>
        <taxon>Persea</taxon>
    </lineage>
</organism>
<comment type="caution">
    <text evidence="1">The sequence shown here is derived from an EMBL/GenBank/DDBJ whole genome shotgun (WGS) entry which is preliminary data.</text>
</comment>
<keyword evidence="2" id="KW-1185">Reference proteome</keyword>
<dbReference type="Proteomes" id="UP001234297">
    <property type="component" value="Chromosome 4"/>
</dbReference>
<accession>A0ACC2KCW4</accession>
<reference evidence="1 2" key="1">
    <citation type="journal article" date="2022" name="Hortic Res">
        <title>A haplotype resolved chromosomal level avocado genome allows analysis of novel avocado genes.</title>
        <authorList>
            <person name="Nath O."/>
            <person name="Fletcher S.J."/>
            <person name="Hayward A."/>
            <person name="Shaw L.M."/>
            <person name="Masouleh A.K."/>
            <person name="Furtado A."/>
            <person name="Henry R.J."/>
            <person name="Mitter N."/>
        </authorList>
    </citation>
    <scope>NUCLEOTIDE SEQUENCE [LARGE SCALE GENOMIC DNA]</scope>
    <source>
        <strain evidence="2">cv. Hass</strain>
    </source>
</reference>
<name>A0ACC2KCW4_PERAE</name>
<proteinExistence type="predicted"/>
<protein>
    <submittedName>
        <fullName evidence="1">Uncharacterized protein</fullName>
    </submittedName>
</protein>
<evidence type="ECO:0000313" key="1">
    <source>
        <dbReference type="EMBL" id="KAJ8618931.1"/>
    </source>
</evidence>
<gene>
    <name evidence="1" type="ORF">MRB53_015117</name>
</gene>
<sequence>MNGAAYPWAIFFLAYGRNKHERYPYDGMVYHESLRGQSKKLQCKIIGAWLFSIAVVITLACISMVRYKGKRRATFCAWASGASIMIVNLFPIKDMVQIARKSKSLKDMPLHASIFGLLSAIPWVVYGMRKKDLSTSVPNFTGIFVSGIQISWHIRSCRIKNVKSPRAASHRNATSRIRRMATS</sequence>